<name>A0A060CHV5_9GAMM</name>
<protein>
    <submittedName>
        <fullName evidence="2">CAZy families GT8 protein</fullName>
    </submittedName>
</protein>
<sequence length="125" mass="14831">MMTSTTLQKFLEKAPLILPKKRNYFIETSWSHYEHVHHIKDLQLTRQIIAEKFPDYLPSFDKMLQKKAVHMFNMLIARADIFDKYTQWLFQILPEVEKGLISVIIRLMKSVFMAFLVNIIGCLGR</sequence>
<feature type="domain" description="DUF4422" evidence="1">
    <location>
        <begin position="2"/>
        <end position="99"/>
    </location>
</feature>
<dbReference type="Pfam" id="PF14393">
    <property type="entry name" value="DUF4422"/>
    <property type="match status" value="1"/>
</dbReference>
<evidence type="ECO:0000259" key="1">
    <source>
        <dbReference type="Pfam" id="PF14393"/>
    </source>
</evidence>
<reference evidence="2" key="1">
    <citation type="journal article" date="2013" name="Environ. Microbiol.">
        <title>Seasonally variable intestinal metagenomes of the red palm weevil (Rhynchophorus ferrugineus).</title>
        <authorList>
            <person name="Jia S."/>
            <person name="Zhang X."/>
            <person name="Zhang G."/>
            <person name="Yin A."/>
            <person name="Zhang S."/>
            <person name="Li F."/>
            <person name="Wang L."/>
            <person name="Zhao D."/>
            <person name="Yun Q."/>
            <person name="Tala"/>
            <person name="Wang J."/>
            <person name="Sun G."/>
            <person name="Baabdullah M."/>
            <person name="Yu X."/>
            <person name="Hu S."/>
            <person name="Al-Mssallem I.S."/>
            <person name="Yu J."/>
        </authorList>
    </citation>
    <scope>NUCLEOTIDE SEQUENCE</scope>
</reference>
<dbReference type="AlphaFoldDB" id="A0A060CHV5"/>
<organism evidence="2">
    <name type="scientific">uncultured Dichelobacter sp</name>
    <dbReference type="NCBI Taxonomy" id="543047"/>
    <lineage>
        <taxon>Bacteria</taxon>
        <taxon>Pseudomonadati</taxon>
        <taxon>Pseudomonadota</taxon>
        <taxon>Gammaproteobacteria</taxon>
        <taxon>Cardiobacteriales</taxon>
        <taxon>Cardiobacteriaceae</taxon>
        <taxon>Dichelobacter</taxon>
        <taxon>environmental samples</taxon>
    </lineage>
</organism>
<proteinExistence type="predicted"/>
<accession>A0A060CHV5</accession>
<dbReference type="EMBL" id="KF127120">
    <property type="protein sequence ID" value="AIA94472.1"/>
    <property type="molecule type" value="Genomic_DNA"/>
</dbReference>
<evidence type="ECO:0000313" key="2">
    <source>
        <dbReference type="EMBL" id="AIA94472.1"/>
    </source>
</evidence>
<dbReference type="InterPro" id="IPR025536">
    <property type="entry name" value="DUF4422"/>
</dbReference>